<evidence type="ECO:0000259" key="10">
    <source>
        <dbReference type="PROSITE" id="PS51352"/>
    </source>
</evidence>
<evidence type="ECO:0000256" key="1">
    <source>
        <dbReference type="ARBA" id="ARBA00004496"/>
    </source>
</evidence>
<dbReference type="GO" id="GO:0005737">
    <property type="term" value="C:cytoplasm"/>
    <property type="evidence" value="ECO:0007669"/>
    <property type="project" value="UniProtKB-SubCell"/>
</dbReference>
<dbReference type="Gene3D" id="3.40.30.10">
    <property type="entry name" value="Glutaredoxin"/>
    <property type="match status" value="1"/>
</dbReference>
<evidence type="ECO:0000256" key="2">
    <source>
        <dbReference type="ARBA" id="ARBA00009796"/>
    </source>
</evidence>
<comment type="caution">
    <text evidence="11">The sequence shown here is derived from an EMBL/GenBank/DDBJ whole genome shotgun (WGS) entry which is preliminary data.</text>
</comment>
<keyword evidence="7" id="KW-0676">Redox-active center</keyword>
<dbReference type="InterPro" id="IPR024706">
    <property type="entry name" value="Peroxiredoxin_AhpC-typ"/>
</dbReference>
<dbReference type="InterPro" id="IPR013766">
    <property type="entry name" value="Thioredoxin_domain"/>
</dbReference>
<dbReference type="RefSeq" id="WP_009628003.1">
    <property type="nucleotide sequence ID" value="NZ_VBTY01000130.1"/>
</dbReference>
<evidence type="ECO:0000313" key="12">
    <source>
        <dbReference type="Proteomes" id="UP001152872"/>
    </source>
</evidence>
<organism evidence="11 12">
    <name type="scientific">Pseudanabaena catenata USMAC16</name>
    <dbReference type="NCBI Taxonomy" id="1855837"/>
    <lineage>
        <taxon>Bacteria</taxon>
        <taxon>Bacillati</taxon>
        <taxon>Cyanobacteriota</taxon>
        <taxon>Cyanophyceae</taxon>
        <taxon>Pseudanabaenales</taxon>
        <taxon>Pseudanabaenaceae</taxon>
        <taxon>Pseudanabaena</taxon>
    </lineage>
</organism>
<dbReference type="Proteomes" id="UP001152872">
    <property type="component" value="Unassembled WGS sequence"/>
</dbReference>
<dbReference type="AlphaFoldDB" id="A0A9X4MCH3"/>
<dbReference type="GO" id="GO:0006979">
    <property type="term" value="P:response to oxidative stress"/>
    <property type="evidence" value="ECO:0007669"/>
    <property type="project" value="TreeGrafter"/>
</dbReference>
<gene>
    <name evidence="11" type="ORF">FEV09_15020</name>
</gene>
<proteinExistence type="inferred from homology"/>
<dbReference type="FunFam" id="3.40.30.10:FF:000002">
    <property type="entry name" value="Alkyl hydroperoxide reductase C"/>
    <property type="match status" value="1"/>
</dbReference>
<dbReference type="Pfam" id="PF00578">
    <property type="entry name" value="AhpC-TSA"/>
    <property type="match status" value="1"/>
</dbReference>
<dbReference type="Pfam" id="PF10417">
    <property type="entry name" value="1-cysPrx_C"/>
    <property type="match status" value="1"/>
</dbReference>
<keyword evidence="4 11" id="KW-0575">Peroxidase</keyword>
<dbReference type="EC" id="1.11.1.-" evidence="11"/>
<comment type="subcellular location">
    <subcellularLocation>
        <location evidence="1">Cytoplasm</location>
    </subcellularLocation>
</comment>
<evidence type="ECO:0000256" key="5">
    <source>
        <dbReference type="ARBA" id="ARBA00023002"/>
    </source>
</evidence>
<dbReference type="InterPro" id="IPR036249">
    <property type="entry name" value="Thioredoxin-like_sf"/>
</dbReference>
<accession>A0A9X4MCH3</accession>
<dbReference type="EMBL" id="VBTY01000130">
    <property type="protein sequence ID" value="MDG3495860.1"/>
    <property type="molecule type" value="Genomic_DNA"/>
</dbReference>
<feature type="domain" description="Thioredoxin" evidence="10">
    <location>
        <begin position="5"/>
        <end position="165"/>
    </location>
</feature>
<evidence type="ECO:0000256" key="3">
    <source>
        <dbReference type="ARBA" id="ARBA00022490"/>
    </source>
</evidence>
<evidence type="ECO:0000256" key="8">
    <source>
        <dbReference type="ARBA" id="ARBA00037420"/>
    </source>
</evidence>
<dbReference type="InterPro" id="IPR000866">
    <property type="entry name" value="AhpC/TSA"/>
</dbReference>
<keyword evidence="5 11" id="KW-0560">Oxidoreductase</keyword>
<dbReference type="InterPro" id="IPR050217">
    <property type="entry name" value="Peroxiredoxin"/>
</dbReference>
<dbReference type="CDD" id="cd03015">
    <property type="entry name" value="PRX_Typ2cys"/>
    <property type="match status" value="1"/>
</dbReference>
<dbReference type="PIRSF" id="PIRSF000239">
    <property type="entry name" value="AHPC"/>
    <property type="match status" value="1"/>
</dbReference>
<sequence length="191" mass="21222">MAEFLRVGNPAPDFEADAVVDQEFTKIRLSSYQKNKYVVLFFYPLDFTFVCPTEVIAFSDRYEEFAKLNTEVIGISVDSHYAHLAWIQTPLADGGLGGDVKCPLVSDLTKAIATSFNVLDPDVGVALRGLFIIDKSGILQHATINNLAFGRSIDETLRTLKAIQHTQIHENEVCPVDWQQGMATIKVQNNS</sequence>
<dbReference type="PANTHER" id="PTHR10681">
    <property type="entry name" value="THIOREDOXIN PEROXIDASE"/>
    <property type="match status" value="1"/>
</dbReference>
<evidence type="ECO:0000256" key="7">
    <source>
        <dbReference type="ARBA" id="ARBA00023284"/>
    </source>
</evidence>
<feature type="active site" description="Cysteine sulfenic acid (-SOH) intermediate; for peroxidase activity" evidence="9">
    <location>
        <position position="51"/>
    </location>
</feature>
<keyword evidence="6" id="KW-1015">Disulfide bond</keyword>
<evidence type="ECO:0000256" key="4">
    <source>
        <dbReference type="ARBA" id="ARBA00022559"/>
    </source>
</evidence>
<dbReference type="GO" id="GO:0033554">
    <property type="term" value="P:cellular response to stress"/>
    <property type="evidence" value="ECO:0007669"/>
    <property type="project" value="TreeGrafter"/>
</dbReference>
<name>A0A9X4MCH3_9CYAN</name>
<evidence type="ECO:0000256" key="6">
    <source>
        <dbReference type="ARBA" id="ARBA00023157"/>
    </source>
</evidence>
<evidence type="ECO:0000256" key="9">
    <source>
        <dbReference type="PIRSR" id="PIRSR000239-1"/>
    </source>
</evidence>
<dbReference type="PANTHER" id="PTHR10681:SF128">
    <property type="entry name" value="THIOREDOXIN-DEPENDENT PEROXIDE REDUCTASE, MITOCHONDRIAL"/>
    <property type="match status" value="1"/>
</dbReference>
<reference evidence="11" key="1">
    <citation type="submission" date="2019-05" db="EMBL/GenBank/DDBJ databases">
        <title>Whole genome sequencing of Pseudanabaena catenata USMAC16.</title>
        <authorList>
            <person name="Khan Z."/>
            <person name="Omar W.M."/>
            <person name="Convey P."/>
            <person name="Merican F."/>
            <person name="Najimudin N."/>
        </authorList>
    </citation>
    <scope>NUCLEOTIDE SEQUENCE</scope>
    <source>
        <strain evidence="11">USMAC16</strain>
    </source>
</reference>
<dbReference type="PROSITE" id="PS51352">
    <property type="entry name" value="THIOREDOXIN_2"/>
    <property type="match status" value="1"/>
</dbReference>
<evidence type="ECO:0000313" key="11">
    <source>
        <dbReference type="EMBL" id="MDG3495860.1"/>
    </source>
</evidence>
<protein>
    <submittedName>
        <fullName evidence="11">Peroxiredoxin</fullName>
        <ecNumber evidence="11">1.11.1.-</ecNumber>
    </submittedName>
</protein>
<dbReference type="GO" id="GO:0045454">
    <property type="term" value="P:cell redox homeostasis"/>
    <property type="evidence" value="ECO:0007669"/>
    <property type="project" value="TreeGrafter"/>
</dbReference>
<dbReference type="GO" id="GO:0008379">
    <property type="term" value="F:thioredoxin peroxidase activity"/>
    <property type="evidence" value="ECO:0007669"/>
    <property type="project" value="TreeGrafter"/>
</dbReference>
<dbReference type="InterPro" id="IPR019479">
    <property type="entry name" value="Peroxiredoxin_C"/>
</dbReference>
<dbReference type="GO" id="GO:0042744">
    <property type="term" value="P:hydrogen peroxide catabolic process"/>
    <property type="evidence" value="ECO:0007669"/>
    <property type="project" value="TreeGrafter"/>
</dbReference>
<keyword evidence="12" id="KW-1185">Reference proteome</keyword>
<dbReference type="SUPFAM" id="SSF52833">
    <property type="entry name" value="Thioredoxin-like"/>
    <property type="match status" value="1"/>
</dbReference>
<comment type="function">
    <text evidence="8">Thiol-specific peroxidase that catalyzes the reduction of hydrogen peroxide and organic hydroperoxides to water and alcohols, respectively. Plays a role in cell protection against oxidative stress by detoxifying peroxides.</text>
</comment>
<comment type="similarity">
    <text evidence="2">Belongs to the peroxiredoxin family. AhpC/Prx1 subfamily.</text>
</comment>
<keyword evidence="3" id="KW-0963">Cytoplasm</keyword>